<gene>
    <name evidence="3" type="ORF">EDD38_7319</name>
</gene>
<proteinExistence type="predicted"/>
<dbReference type="EMBL" id="RKQG01000003">
    <property type="protein sequence ID" value="RPE28011.1"/>
    <property type="molecule type" value="Genomic_DNA"/>
</dbReference>
<dbReference type="AlphaFoldDB" id="A0A3N4RBH5"/>
<dbReference type="Pfam" id="PF00583">
    <property type="entry name" value="Acetyltransf_1"/>
    <property type="match status" value="1"/>
</dbReference>
<comment type="caution">
    <text evidence="3">The sequence shown here is derived from an EMBL/GenBank/DDBJ whole genome shotgun (WGS) entry which is preliminary data.</text>
</comment>
<evidence type="ECO:0000256" key="1">
    <source>
        <dbReference type="SAM" id="MobiDB-lite"/>
    </source>
</evidence>
<evidence type="ECO:0000313" key="3">
    <source>
        <dbReference type="EMBL" id="RPE28011.1"/>
    </source>
</evidence>
<dbReference type="InterPro" id="IPR016181">
    <property type="entry name" value="Acyl_CoA_acyltransferase"/>
</dbReference>
<dbReference type="CDD" id="cd04301">
    <property type="entry name" value="NAT_SF"/>
    <property type="match status" value="1"/>
</dbReference>
<organism evidence="3 4">
    <name type="scientific">Kitasatospora cineracea</name>
    <dbReference type="NCBI Taxonomy" id="88074"/>
    <lineage>
        <taxon>Bacteria</taxon>
        <taxon>Bacillati</taxon>
        <taxon>Actinomycetota</taxon>
        <taxon>Actinomycetes</taxon>
        <taxon>Kitasatosporales</taxon>
        <taxon>Streptomycetaceae</taxon>
        <taxon>Kitasatospora</taxon>
    </lineage>
</organism>
<feature type="domain" description="N-acetyltransferase" evidence="2">
    <location>
        <begin position="25"/>
        <end position="189"/>
    </location>
</feature>
<dbReference type="InterPro" id="IPR000182">
    <property type="entry name" value="GNAT_dom"/>
</dbReference>
<reference evidence="3 4" key="1">
    <citation type="submission" date="2018-11" db="EMBL/GenBank/DDBJ databases">
        <title>Sequencing the genomes of 1000 actinobacteria strains.</title>
        <authorList>
            <person name="Klenk H.-P."/>
        </authorList>
    </citation>
    <scope>NUCLEOTIDE SEQUENCE [LARGE SCALE GENOMIC DNA]</scope>
    <source>
        <strain evidence="3 4">DSM 44781</strain>
    </source>
</reference>
<accession>A0A3N4RBH5</accession>
<dbReference type="PROSITE" id="PS51186">
    <property type="entry name" value="GNAT"/>
    <property type="match status" value="1"/>
</dbReference>
<dbReference type="Proteomes" id="UP000266906">
    <property type="component" value="Unassembled WGS sequence"/>
</dbReference>
<name>A0A3N4RBH5_9ACTN</name>
<evidence type="ECO:0000259" key="2">
    <source>
        <dbReference type="PROSITE" id="PS51186"/>
    </source>
</evidence>
<protein>
    <submittedName>
        <fullName evidence="3">Acetyltransferase (GNAT) family protein</fullName>
    </submittedName>
</protein>
<feature type="compositionally biased region" description="Basic and acidic residues" evidence="1">
    <location>
        <begin position="7"/>
        <end position="22"/>
    </location>
</feature>
<feature type="region of interest" description="Disordered" evidence="1">
    <location>
        <begin position="1"/>
        <end position="34"/>
    </location>
</feature>
<dbReference type="SUPFAM" id="SSF55729">
    <property type="entry name" value="Acyl-CoA N-acyltransferases (Nat)"/>
    <property type="match status" value="1"/>
</dbReference>
<evidence type="ECO:0000313" key="4">
    <source>
        <dbReference type="Proteomes" id="UP000266906"/>
    </source>
</evidence>
<dbReference type="Gene3D" id="3.40.630.30">
    <property type="match status" value="1"/>
</dbReference>
<dbReference type="GO" id="GO:0016747">
    <property type="term" value="F:acyltransferase activity, transferring groups other than amino-acyl groups"/>
    <property type="evidence" value="ECO:0007669"/>
    <property type="project" value="InterPro"/>
</dbReference>
<sequence>MGKAPRRKAEARTAAEGRPSRAERRRVRPAGPSDADRVQELLELIVWTDPGLPATMAATLRAGASPASPAGMRLLLVADGDDGKPDAVLTAGPPGEWLQGLRAFGPAAQIHMARRVVDLEGVAVDPGRRGQGLGALLIEDAAHRFRNAGYRLMSGTFELPYGDLTGYYEKRGFTVLPPGKPLLLRIPEDNGAVAYPADPHMQQMWRPLAPGVTAPGGVIDGVL</sequence>
<dbReference type="RefSeq" id="WP_162871801.1">
    <property type="nucleotide sequence ID" value="NZ_RKQG01000003.1"/>
</dbReference>
<keyword evidence="4" id="KW-1185">Reference proteome</keyword>